<dbReference type="AlphaFoldDB" id="A0A9W8GBU1"/>
<name>A0A9W8GBU1_9FUNG</name>
<dbReference type="OrthoDB" id="550575at2759"/>
<gene>
    <name evidence="2" type="primary">FBXL17</name>
    <name evidence="2" type="ORF">GGI25_000812</name>
</gene>
<comment type="caution">
    <text evidence="2">The sequence shown here is derived from an EMBL/GenBank/DDBJ whole genome shotgun (WGS) entry which is preliminary data.</text>
</comment>
<dbReference type="Gene3D" id="1.20.1280.50">
    <property type="match status" value="1"/>
</dbReference>
<dbReference type="InterPro" id="IPR001810">
    <property type="entry name" value="F-box_dom"/>
</dbReference>
<organism evidence="2 3">
    <name type="scientific">Coemansia spiralis</name>
    <dbReference type="NCBI Taxonomy" id="417178"/>
    <lineage>
        <taxon>Eukaryota</taxon>
        <taxon>Fungi</taxon>
        <taxon>Fungi incertae sedis</taxon>
        <taxon>Zoopagomycota</taxon>
        <taxon>Kickxellomycotina</taxon>
        <taxon>Kickxellomycetes</taxon>
        <taxon>Kickxellales</taxon>
        <taxon>Kickxellaceae</taxon>
        <taxon>Coemansia</taxon>
    </lineage>
</organism>
<dbReference type="Gene3D" id="3.80.10.10">
    <property type="entry name" value="Ribonuclease Inhibitor"/>
    <property type="match status" value="1"/>
</dbReference>
<evidence type="ECO:0000313" key="3">
    <source>
        <dbReference type="Proteomes" id="UP001151518"/>
    </source>
</evidence>
<feature type="domain" description="F-box" evidence="1">
    <location>
        <begin position="2"/>
        <end position="49"/>
    </location>
</feature>
<evidence type="ECO:0000313" key="2">
    <source>
        <dbReference type="EMBL" id="KAJ2680219.1"/>
    </source>
</evidence>
<dbReference type="Pfam" id="PF25372">
    <property type="entry name" value="DUF7885"/>
    <property type="match status" value="1"/>
</dbReference>
<dbReference type="EMBL" id="JANBTW010000006">
    <property type="protein sequence ID" value="KAJ2680219.1"/>
    <property type="molecule type" value="Genomic_DNA"/>
</dbReference>
<dbReference type="InterPro" id="IPR036047">
    <property type="entry name" value="F-box-like_dom_sf"/>
</dbReference>
<dbReference type="InterPro" id="IPR032675">
    <property type="entry name" value="LRR_dom_sf"/>
</dbReference>
<dbReference type="InterPro" id="IPR057207">
    <property type="entry name" value="FBXL15_LRR"/>
</dbReference>
<sequence>MRDLVSALPPEIVLMIFRRLALQKITQCMSVSRKWYQLLDNSAVLWSIIDIRSGMYKEEHSKEWKSLVPSLGEHHSSERVFDMINDHSIVGEFDDASIVAIIRRAGPALSKLSLDFMPQLSGSMTSALIRHKCTNIRHLELRANRKISSEALEMAVYNASARLEFLALSATEIDDLFVQTLFSCAPNLTHLDISFCRKVTKNAFPFVVDQFRVVFTPPSNSDASELAKRKSLLRETALSNNTDDPIYLEPYSPLSTQEITHQDQLPNLQILLVTGCSGIDNAAVARITHVFGDTLHTLNVSQSAVGIDVLQAISMTTWVSHLLHKKPLRLRTLEMCDIDFRTGLNTLRHIVVPEGENNPQHVWRFVDFTLAVPNLTSIAIGGHNSFVTDDFVMQIAQVYRNLRSIDLHRSLRLHNIGLAALGENCPYLEHLDISGCRGCDDQGVVAFVRGSTALKSLVLCELTITDESMAAIGNRLRHLEQLCVDTCDRLTAQGIRAVVNRCRATLKTLSFNQSAIDDTTVVAWCRAQLQPGATVTASTLQSINGMSVFQPL</sequence>
<proteinExistence type="predicted"/>
<dbReference type="SUPFAM" id="SSF52047">
    <property type="entry name" value="RNI-like"/>
    <property type="match status" value="1"/>
</dbReference>
<protein>
    <submittedName>
        <fullName evidence="2">F-box/LRR-repeat protein 17</fullName>
    </submittedName>
</protein>
<dbReference type="PANTHER" id="PTHR13318">
    <property type="entry name" value="PARTNER OF PAIRED, ISOFORM B-RELATED"/>
    <property type="match status" value="1"/>
</dbReference>
<dbReference type="Pfam" id="PF12937">
    <property type="entry name" value="F-box-like"/>
    <property type="match status" value="1"/>
</dbReference>
<dbReference type="GO" id="GO:0019005">
    <property type="term" value="C:SCF ubiquitin ligase complex"/>
    <property type="evidence" value="ECO:0007669"/>
    <property type="project" value="TreeGrafter"/>
</dbReference>
<dbReference type="GO" id="GO:0031146">
    <property type="term" value="P:SCF-dependent proteasomal ubiquitin-dependent protein catabolic process"/>
    <property type="evidence" value="ECO:0007669"/>
    <property type="project" value="TreeGrafter"/>
</dbReference>
<dbReference type="SMART" id="SM00367">
    <property type="entry name" value="LRR_CC"/>
    <property type="match status" value="7"/>
</dbReference>
<evidence type="ECO:0000259" key="1">
    <source>
        <dbReference type="PROSITE" id="PS50181"/>
    </source>
</evidence>
<accession>A0A9W8GBU1</accession>
<dbReference type="PROSITE" id="PS50181">
    <property type="entry name" value="FBOX"/>
    <property type="match status" value="1"/>
</dbReference>
<dbReference type="Proteomes" id="UP001151518">
    <property type="component" value="Unassembled WGS sequence"/>
</dbReference>
<reference evidence="2" key="1">
    <citation type="submission" date="2022-07" db="EMBL/GenBank/DDBJ databases">
        <title>Phylogenomic reconstructions and comparative analyses of Kickxellomycotina fungi.</title>
        <authorList>
            <person name="Reynolds N.K."/>
            <person name="Stajich J.E."/>
            <person name="Barry K."/>
            <person name="Grigoriev I.V."/>
            <person name="Crous P."/>
            <person name="Smith M.E."/>
        </authorList>
    </citation>
    <scope>NUCLEOTIDE SEQUENCE</scope>
    <source>
        <strain evidence="2">NRRL 3115</strain>
    </source>
</reference>
<dbReference type="SUPFAM" id="SSF81383">
    <property type="entry name" value="F-box domain"/>
    <property type="match status" value="1"/>
</dbReference>
<dbReference type="InterPro" id="IPR006553">
    <property type="entry name" value="Leu-rich_rpt_Cys-con_subtyp"/>
</dbReference>
<dbReference type="SMART" id="SM00256">
    <property type="entry name" value="FBOX"/>
    <property type="match status" value="1"/>
</dbReference>